<name>A0A7X8TQD2_9VIBR</name>
<evidence type="ECO:0000256" key="2">
    <source>
        <dbReference type="SAM" id="MobiDB-lite"/>
    </source>
</evidence>
<evidence type="ECO:0000313" key="4">
    <source>
        <dbReference type="Proteomes" id="UP000535589"/>
    </source>
</evidence>
<feature type="region of interest" description="Disordered" evidence="2">
    <location>
        <begin position="374"/>
        <end position="400"/>
    </location>
</feature>
<gene>
    <name evidence="3" type="ORF">HGP28_08930</name>
</gene>
<evidence type="ECO:0000313" key="3">
    <source>
        <dbReference type="EMBL" id="NLS13010.1"/>
    </source>
</evidence>
<organism evidence="3 4">
    <name type="scientific">Vibrio agarilyticus</name>
    <dbReference type="NCBI Taxonomy" id="2726741"/>
    <lineage>
        <taxon>Bacteria</taxon>
        <taxon>Pseudomonadati</taxon>
        <taxon>Pseudomonadota</taxon>
        <taxon>Gammaproteobacteria</taxon>
        <taxon>Vibrionales</taxon>
        <taxon>Vibrionaceae</taxon>
        <taxon>Vibrio</taxon>
    </lineage>
</organism>
<dbReference type="AlphaFoldDB" id="A0A7X8TQD2"/>
<proteinExistence type="predicted"/>
<evidence type="ECO:0008006" key="5">
    <source>
        <dbReference type="Google" id="ProtNLM"/>
    </source>
</evidence>
<comment type="caution">
    <text evidence="3">The sequence shown here is derived from an EMBL/GenBank/DDBJ whole genome shotgun (WGS) entry which is preliminary data.</text>
</comment>
<accession>A0A7X8TQD2</accession>
<keyword evidence="4" id="KW-1185">Reference proteome</keyword>
<feature type="coiled-coil region" evidence="1">
    <location>
        <begin position="298"/>
        <end position="363"/>
    </location>
</feature>
<keyword evidence="1" id="KW-0175">Coiled coil</keyword>
<dbReference type="Proteomes" id="UP000535589">
    <property type="component" value="Unassembled WGS sequence"/>
</dbReference>
<dbReference type="RefSeq" id="WP_168836102.1">
    <property type="nucleotide sequence ID" value="NZ_JABAIK010000007.1"/>
</dbReference>
<dbReference type="EMBL" id="JABAIK010000007">
    <property type="protein sequence ID" value="NLS13010.1"/>
    <property type="molecule type" value="Genomic_DNA"/>
</dbReference>
<evidence type="ECO:0000256" key="1">
    <source>
        <dbReference type="SAM" id="Coils"/>
    </source>
</evidence>
<sequence length="666" mass="72266">MAYKAGQLTIDLQANSAQLSRALSAAEKKTSKSLNKMAKDANKANGSFKKLTSRISAIANPATIAATAITAVTAAVIAAGQHSLELSKQLERSAEAAGLSITEFQNMSLAVRSVGIDTEQLGSILGDTEEKIGDFLATGGGGFQDFVDVMGLTEGQAIATATELQKLSGKDVLVEMVRQMEEAGVSAEKMNFALEGMASDARYLIPLLTGNAEKLTTLETKYGKLASTLNTRTVVALKEASTQTELLTNNASNFVTSWATPITEAYNNIAEAVNKWLTAQVKLNQELNASIKKTQDVAAPYKEEIAEVESEIESLRSQMAKPVVSFWGATELTEAEKETNARLEEQIKLREETIKQLNKAKNLAIQTSGLTAKLVEPTQATKPDAKPKDEPKDEPEEDTADAALKAHQDFLNKKYAMDSMYVDNAILKERSRIDQLLEFEKQYVKDKEMIAILETEKEQARLDELVRNMVITREQADQAILQFTTERNAAELKLELQKQGDILNGLSNLFGENKALAIAAFAFTKGAALAEMVILQSQAIAGVWADQTLPWYTKAAQIGVAVASIAAEIGNIQSAAIGQFHDGGMIPRDGTYYMQGGEMVIPKDTVSDFVDNAGSGSGGTTISAPITINGSVTDEAWFSKQLMKQRNVIYAAQQKSERENPTKRRR</sequence>
<protein>
    <recommendedName>
        <fullName evidence="5">Phage tail tape measure protein</fullName>
    </recommendedName>
</protein>
<reference evidence="3 4" key="1">
    <citation type="submission" date="2020-04" db="EMBL/GenBank/DDBJ databases">
        <title>Vibrio sp. SM6, a novel species isolated from seawater.</title>
        <authorList>
            <person name="Wang X."/>
        </authorList>
    </citation>
    <scope>NUCLEOTIDE SEQUENCE [LARGE SCALE GENOMIC DNA]</scope>
    <source>
        <strain evidence="3 4">SM6</strain>
    </source>
</reference>